<comment type="caution">
    <text evidence="4">The sequence shown here is derived from an EMBL/GenBank/DDBJ whole genome shotgun (WGS) entry which is preliminary data.</text>
</comment>
<feature type="region of interest" description="Disordered" evidence="3">
    <location>
        <begin position="372"/>
        <end position="403"/>
    </location>
</feature>
<evidence type="ECO:0000313" key="4">
    <source>
        <dbReference type="EMBL" id="KAJ8415542.1"/>
    </source>
</evidence>
<protein>
    <recommendedName>
        <fullName evidence="6">Leucine-rich repeat-containing protein 43</fullName>
    </recommendedName>
</protein>
<keyword evidence="2" id="KW-0677">Repeat</keyword>
<dbReference type="InterPro" id="IPR001611">
    <property type="entry name" value="Leu-rich_rpt"/>
</dbReference>
<dbReference type="EMBL" id="JAINUG010000009">
    <property type="protein sequence ID" value="KAJ8415542.1"/>
    <property type="molecule type" value="Genomic_DNA"/>
</dbReference>
<dbReference type="PANTHER" id="PTHR45973">
    <property type="entry name" value="PROTEIN PHOSPHATASE 1 REGULATORY SUBUNIT SDS22-RELATED"/>
    <property type="match status" value="1"/>
</dbReference>
<dbReference type="InterPro" id="IPR032675">
    <property type="entry name" value="LRR_dom_sf"/>
</dbReference>
<keyword evidence="5" id="KW-1185">Reference proteome</keyword>
<keyword evidence="1" id="KW-0433">Leucine-rich repeat</keyword>
<dbReference type="Proteomes" id="UP001221898">
    <property type="component" value="Unassembled WGS sequence"/>
</dbReference>
<sequence length="628" mass="69091">MSYQTVSSAFEEQLRGLCLQDFPCGQGSWIGWLGSGAGWSKPRGQGSAEQSWGYNEQDEGRGGSGTEEQEDLIELLTSPLSPWRQEEEESWSPQALALRELSVRSPARLSSDFIRDCFITLRIVDKGVSVIDDGVLKFTKMEELVLTANRIADLPSGHLPQSLRVLELYANQVSSLENLCQRPPPCLQHLGLGLNRLGSPVDAHFLTAAFWPQLVSLDLSWSGFVEQLVLVDSLSTLPSLRTLALEGNPLTLTPSYPGFILHSLPRLLCLDGRRVTPDDRYGFRGLAKTRDAVTDEAVVTVAVHKMRGIPDPSLANDSSTSEFPVVSYRYLVTYEFLGQLPVNKAAGRGLVTPMEQAGGRCETPPDWSRSCEEEACHTAPDPGPPGGVEDSGASENHSCPVTVNSTTKLPWAEVMEYNHTALYRASDLPALKSFFLRGLRVTVEEEKVLSWPASLGENMGTKPATDKKGTARERSARPVSNTCSNQKAKDRRKKKESQVDLVQDAPVRRNLGSAHVELRDLLSGGNQVHWLCDFGVLMEQSGRVMAAQEKELSKKVKEDKNKEEKKVHPAGESTAAQRNTPSKSKGRGKKESEAEGHAENLPNQLEPLTVEFSVHLQKWQTASQADRT</sequence>
<feature type="region of interest" description="Disordered" evidence="3">
    <location>
        <begin position="549"/>
        <end position="606"/>
    </location>
</feature>
<evidence type="ECO:0000313" key="5">
    <source>
        <dbReference type="Proteomes" id="UP001221898"/>
    </source>
</evidence>
<dbReference type="SUPFAM" id="SSF52075">
    <property type="entry name" value="Outer arm dynein light chain 1"/>
    <property type="match status" value="1"/>
</dbReference>
<evidence type="ECO:0000256" key="1">
    <source>
        <dbReference type="ARBA" id="ARBA00022614"/>
    </source>
</evidence>
<feature type="compositionally biased region" description="Polar residues" evidence="3">
    <location>
        <begin position="393"/>
        <end position="403"/>
    </location>
</feature>
<evidence type="ECO:0000256" key="3">
    <source>
        <dbReference type="SAM" id="MobiDB-lite"/>
    </source>
</evidence>
<gene>
    <name evidence="4" type="ORF">AAFF_G00425220</name>
</gene>
<feature type="region of interest" description="Disordered" evidence="3">
    <location>
        <begin position="454"/>
        <end position="504"/>
    </location>
</feature>
<feature type="region of interest" description="Disordered" evidence="3">
    <location>
        <begin position="40"/>
        <end position="69"/>
    </location>
</feature>
<reference evidence="4" key="1">
    <citation type="journal article" date="2023" name="Science">
        <title>Genome structures resolve the early diversification of teleost fishes.</title>
        <authorList>
            <person name="Parey E."/>
            <person name="Louis A."/>
            <person name="Montfort J."/>
            <person name="Bouchez O."/>
            <person name="Roques C."/>
            <person name="Iampietro C."/>
            <person name="Lluch J."/>
            <person name="Castinel A."/>
            <person name="Donnadieu C."/>
            <person name="Desvignes T."/>
            <person name="Floi Bucao C."/>
            <person name="Jouanno E."/>
            <person name="Wen M."/>
            <person name="Mejri S."/>
            <person name="Dirks R."/>
            <person name="Jansen H."/>
            <person name="Henkel C."/>
            <person name="Chen W.J."/>
            <person name="Zahm M."/>
            <person name="Cabau C."/>
            <person name="Klopp C."/>
            <person name="Thompson A.W."/>
            <person name="Robinson-Rechavi M."/>
            <person name="Braasch I."/>
            <person name="Lecointre G."/>
            <person name="Bobe J."/>
            <person name="Postlethwait J.H."/>
            <person name="Berthelot C."/>
            <person name="Roest Crollius H."/>
            <person name="Guiguen Y."/>
        </authorList>
    </citation>
    <scope>NUCLEOTIDE SEQUENCE</scope>
    <source>
        <strain evidence="4">NC1722</strain>
    </source>
</reference>
<proteinExistence type="predicted"/>
<evidence type="ECO:0000256" key="2">
    <source>
        <dbReference type="ARBA" id="ARBA00022737"/>
    </source>
</evidence>
<dbReference type="InterPro" id="IPR050576">
    <property type="entry name" value="Cilia_flagella_integrity"/>
</dbReference>
<dbReference type="PROSITE" id="PS51450">
    <property type="entry name" value="LRR"/>
    <property type="match status" value="1"/>
</dbReference>
<feature type="compositionally biased region" description="Basic and acidic residues" evidence="3">
    <location>
        <begin position="464"/>
        <end position="476"/>
    </location>
</feature>
<accession>A0AAD7X028</accession>
<dbReference type="PANTHER" id="PTHR45973:SF35">
    <property type="entry name" value="LEUCINE-RICH REPEAT-CONTAINING PROTEIN 43"/>
    <property type="match status" value="1"/>
</dbReference>
<dbReference type="Gene3D" id="3.80.10.10">
    <property type="entry name" value="Ribonuclease Inhibitor"/>
    <property type="match status" value="1"/>
</dbReference>
<dbReference type="AlphaFoldDB" id="A0AAD7X028"/>
<evidence type="ECO:0008006" key="6">
    <source>
        <dbReference type="Google" id="ProtNLM"/>
    </source>
</evidence>
<feature type="compositionally biased region" description="Basic and acidic residues" evidence="3">
    <location>
        <begin position="589"/>
        <end position="598"/>
    </location>
</feature>
<feature type="compositionally biased region" description="Basic and acidic residues" evidence="3">
    <location>
        <begin position="549"/>
        <end position="569"/>
    </location>
</feature>
<name>A0AAD7X028_9TELE</name>
<organism evidence="4 5">
    <name type="scientific">Aldrovandia affinis</name>
    <dbReference type="NCBI Taxonomy" id="143900"/>
    <lineage>
        <taxon>Eukaryota</taxon>
        <taxon>Metazoa</taxon>
        <taxon>Chordata</taxon>
        <taxon>Craniata</taxon>
        <taxon>Vertebrata</taxon>
        <taxon>Euteleostomi</taxon>
        <taxon>Actinopterygii</taxon>
        <taxon>Neopterygii</taxon>
        <taxon>Teleostei</taxon>
        <taxon>Notacanthiformes</taxon>
        <taxon>Halosauridae</taxon>
        <taxon>Aldrovandia</taxon>
    </lineage>
</organism>